<comment type="caution">
    <text evidence="2">The sequence shown here is derived from an EMBL/GenBank/DDBJ whole genome shotgun (WGS) entry which is preliminary data.</text>
</comment>
<proteinExistence type="predicted"/>
<keyword evidence="1" id="KW-1133">Transmembrane helix</keyword>
<accession>A0AAN9LQZ3</accession>
<evidence type="ECO:0000313" key="2">
    <source>
        <dbReference type="EMBL" id="KAK7340557.1"/>
    </source>
</evidence>
<name>A0AAN9LQZ3_CANGL</name>
<evidence type="ECO:0000313" key="3">
    <source>
        <dbReference type="Proteomes" id="UP001367508"/>
    </source>
</evidence>
<sequence length="115" mass="13272">MKMRNVCYGFEGMVKEKVERKLVDKTKSFADNIQGNFLFLYSIINGVSVGLMRSFEKEVSQAGLLFLCLFLFGFCLLSRLFGQKKMETDKFCSFQEESGLGCLDYGMYHISTYFK</sequence>
<keyword evidence="1" id="KW-0472">Membrane</keyword>
<dbReference type="AlphaFoldDB" id="A0AAN9LQZ3"/>
<feature type="transmembrane region" description="Helical" evidence="1">
    <location>
        <begin position="61"/>
        <end position="81"/>
    </location>
</feature>
<keyword evidence="3" id="KW-1185">Reference proteome</keyword>
<protein>
    <submittedName>
        <fullName evidence="2">Uncharacterized protein</fullName>
    </submittedName>
</protein>
<gene>
    <name evidence="2" type="ORF">VNO77_21263</name>
</gene>
<dbReference type="Proteomes" id="UP001367508">
    <property type="component" value="Unassembled WGS sequence"/>
</dbReference>
<keyword evidence="1" id="KW-0812">Transmembrane</keyword>
<organism evidence="2 3">
    <name type="scientific">Canavalia gladiata</name>
    <name type="common">Sword bean</name>
    <name type="synonym">Dolichos gladiatus</name>
    <dbReference type="NCBI Taxonomy" id="3824"/>
    <lineage>
        <taxon>Eukaryota</taxon>
        <taxon>Viridiplantae</taxon>
        <taxon>Streptophyta</taxon>
        <taxon>Embryophyta</taxon>
        <taxon>Tracheophyta</taxon>
        <taxon>Spermatophyta</taxon>
        <taxon>Magnoliopsida</taxon>
        <taxon>eudicotyledons</taxon>
        <taxon>Gunneridae</taxon>
        <taxon>Pentapetalae</taxon>
        <taxon>rosids</taxon>
        <taxon>fabids</taxon>
        <taxon>Fabales</taxon>
        <taxon>Fabaceae</taxon>
        <taxon>Papilionoideae</taxon>
        <taxon>50 kb inversion clade</taxon>
        <taxon>NPAAA clade</taxon>
        <taxon>indigoferoid/millettioid clade</taxon>
        <taxon>Phaseoleae</taxon>
        <taxon>Canavalia</taxon>
    </lineage>
</organism>
<dbReference type="EMBL" id="JAYMYQ010000004">
    <property type="protein sequence ID" value="KAK7340557.1"/>
    <property type="molecule type" value="Genomic_DNA"/>
</dbReference>
<reference evidence="2 3" key="1">
    <citation type="submission" date="2024-01" db="EMBL/GenBank/DDBJ databases">
        <title>The genomes of 5 underutilized Papilionoideae crops provide insights into root nodulation and disease resistanc.</title>
        <authorList>
            <person name="Jiang F."/>
        </authorList>
    </citation>
    <scope>NUCLEOTIDE SEQUENCE [LARGE SCALE GENOMIC DNA]</scope>
    <source>
        <strain evidence="2">LVBAO_FW01</strain>
        <tissue evidence="2">Leaves</tissue>
    </source>
</reference>
<feature type="transmembrane region" description="Helical" evidence="1">
    <location>
        <begin position="37"/>
        <end position="55"/>
    </location>
</feature>
<evidence type="ECO:0000256" key="1">
    <source>
        <dbReference type="SAM" id="Phobius"/>
    </source>
</evidence>